<comment type="pathway">
    <text evidence="4 15">Amino-acid biosynthesis; L-threonine biosynthesis; L-threonine from L-aspartate: step 1/5.</text>
</comment>
<dbReference type="EMBL" id="JAHLPM010000002">
    <property type="protein sequence ID" value="MBU5437106.1"/>
    <property type="molecule type" value="Genomic_DNA"/>
</dbReference>
<dbReference type="InterPro" id="IPR001048">
    <property type="entry name" value="Asp/Glu/Uridylate_kinase"/>
</dbReference>
<dbReference type="InterPro" id="IPR005260">
    <property type="entry name" value="Asp_kin_monofn"/>
</dbReference>
<evidence type="ECO:0000256" key="12">
    <source>
        <dbReference type="ARBA" id="ARBA00023154"/>
    </source>
</evidence>
<dbReference type="PANTHER" id="PTHR21499:SF3">
    <property type="entry name" value="ASPARTOKINASE"/>
    <property type="match status" value="1"/>
</dbReference>
<dbReference type="Pfam" id="PF00696">
    <property type="entry name" value="AA_kinase"/>
    <property type="match status" value="1"/>
</dbReference>
<protein>
    <recommendedName>
        <fullName evidence="14">Aspartokinase</fullName>
        <ecNumber evidence="14">2.7.2.4</ecNumber>
    </recommendedName>
</protein>
<comment type="pathway">
    <text evidence="3 15">Amino-acid biosynthesis; L-methionine biosynthesis via de novo pathway; L-homoserine from L-aspartate: step 1/3.</text>
</comment>
<keyword evidence="7 14" id="KW-0808">Transferase</keyword>
<keyword evidence="18" id="KW-1185">Reference proteome</keyword>
<keyword evidence="12" id="KW-0457">Lysine biosynthesis</keyword>
<evidence type="ECO:0000313" key="17">
    <source>
        <dbReference type="EMBL" id="MBU5437106.1"/>
    </source>
</evidence>
<dbReference type="NCBIfam" id="NF005154">
    <property type="entry name" value="PRK06635.1-2"/>
    <property type="match status" value="1"/>
</dbReference>
<dbReference type="Proteomes" id="UP000749471">
    <property type="component" value="Unassembled WGS sequence"/>
</dbReference>
<evidence type="ECO:0000256" key="3">
    <source>
        <dbReference type="ARBA" id="ARBA00004986"/>
    </source>
</evidence>
<keyword evidence="9 14" id="KW-0418">Kinase</keyword>
<reference evidence="17 18" key="1">
    <citation type="submission" date="2021-06" db="EMBL/GenBank/DDBJ databases">
        <authorList>
            <person name="Sun Q."/>
            <person name="Li D."/>
        </authorList>
    </citation>
    <scope>NUCLEOTIDE SEQUENCE [LARGE SCALE GENOMIC DNA]</scope>
    <source>
        <strain evidence="17 18">MSJ-40</strain>
    </source>
</reference>
<dbReference type="PANTHER" id="PTHR21499">
    <property type="entry name" value="ASPARTATE KINASE"/>
    <property type="match status" value="1"/>
</dbReference>
<comment type="caution">
    <text evidence="17">The sequence shown here is derived from an EMBL/GenBank/DDBJ whole genome shotgun (WGS) entry which is preliminary data.</text>
</comment>
<evidence type="ECO:0000256" key="14">
    <source>
        <dbReference type="RuleBase" id="RU003448"/>
    </source>
</evidence>
<accession>A0ABS6E3F0</accession>
<evidence type="ECO:0000256" key="5">
    <source>
        <dbReference type="ARBA" id="ARBA00010122"/>
    </source>
</evidence>
<dbReference type="InterPro" id="IPR018042">
    <property type="entry name" value="Aspartate_kinase_CS"/>
</dbReference>
<evidence type="ECO:0000256" key="10">
    <source>
        <dbReference type="ARBA" id="ARBA00022840"/>
    </source>
</evidence>
<keyword evidence="6 15" id="KW-0028">Amino-acid biosynthesis</keyword>
<evidence type="ECO:0000256" key="13">
    <source>
        <dbReference type="ARBA" id="ARBA00047872"/>
    </source>
</evidence>
<dbReference type="GO" id="GO:0004072">
    <property type="term" value="F:aspartate kinase activity"/>
    <property type="evidence" value="ECO:0007669"/>
    <property type="project" value="UniProtKB-EC"/>
</dbReference>
<feature type="domain" description="Aspartate/glutamate/uridylate kinase" evidence="16">
    <location>
        <begin position="7"/>
        <end position="233"/>
    </location>
</feature>
<dbReference type="PIRSF" id="PIRSF000726">
    <property type="entry name" value="Asp_kin"/>
    <property type="match status" value="1"/>
</dbReference>
<evidence type="ECO:0000256" key="8">
    <source>
        <dbReference type="ARBA" id="ARBA00022741"/>
    </source>
</evidence>
<proteinExistence type="inferred from homology"/>
<evidence type="ECO:0000259" key="16">
    <source>
        <dbReference type="Pfam" id="PF00696"/>
    </source>
</evidence>
<evidence type="ECO:0000256" key="4">
    <source>
        <dbReference type="ARBA" id="ARBA00005139"/>
    </source>
</evidence>
<evidence type="ECO:0000256" key="1">
    <source>
        <dbReference type="ARBA" id="ARBA00003121"/>
    </source>
</evidence>
<evidence type="ECO:0000256" key="2">
    <source>
        <dbReference type="ARBA" id="ARBA00004766"/>
    </source>
</evidence>
<comment type="function">
    <text evidence="1">Catalyzes the phosphorylation of the beta-carboxyl group of aspartic acid with ATP to yield 4-phospho-L-aspartate, which is involved in the branched biosynthetic pathway leading to the biosynthesis of amino acids threonine, isoleucine and methionine.</text>
</comment>
<comment type="pathway">
    <text evidence="2 15">Amino-acid biosynthesis; L-lysine biosynthesis via DAP pathway; (S)-tetrahydrodipicolinate from L-aspartate: step 1/4.</text>
</comment>
<evidence type="ECO:0000313" key="18">
    <source>
        <dbReference type="Proteomes" id="UP000749471"/>
    </source>
</evidence>
<keyword evidence="10" id="KW-0067">ATP-binding</keyword>
<dbReference type="InterPro" id="IPR001341">
    <property type="entry name" value="Asp_kinase"/>
</dbReference>
<dbReference type="NCBIfam" id="NF005155">
    <property type="entry name" value="PRK06635.1-4"/>
    <property type="match status" value="1"/>
</dbReference>
<evidence type="ECO:0000256" key="6">
    <source>
        <dbReference type="ARBA" id="ARBA00022605"/>
    </source>
</evidence>
<name>A0ABS6E3F0_9FIRM</name>
<gene>
    <name evidence="17" type="ORF">KQI42_03735</name>
</gene>
<evidence type="ECO:0000256" key="15">
    <source>
        <dbReference type="RuleBase" id="RU004249"/>
    </source>
</evidence>
<dbReference type="NCBIfam" id="TIGR00657">
    <property type="entry name" value="asp_kinases"/>
    <property type="match status" value="1"/>
</dbReference>
<sequence length="403" mass="44253">MTLLESNIIVQKYGGSSVSTPKKISQIANKIVKRKKETQYIVVVVSAMGKTTNHLIQLAKEICTTPCDRELDVLLSTGEQQSIALLCMALNQLGCEAISLTGIQAGIKTKGNYTRSSILDIRDDIIKNHLLDGKVVVIAGFQGVNQEGDITTLGRGGSDTTAVALAAKLNCPCEIYTDVDGIYPIDPRIYSDAKKLSKISYDIALEMARLGAKVIDKRALSLGKKFQVPIYVGHSFNEELGTNIGGDMMEELKVTSLVIDDSQIEVKINNIPNRIDTLSKVFEIVGRYNLDISMAENNSFDATANISFTCPREHTYLFPSIKKEIVSTIDQWINIEINDTTRVSVVGTGRVNQAEITAQILNAVKESGLKYKKISTSELSLSYFFEGEQKGDLINKLAKVFDL</sequence>
<comment type="catalytic activity">
    <reaction evidence="13 14">
        <text>L-aspartate + ATP = 4-phospho-L-aspartate + ADP</text>
        <dbReference type="Rhea" id="RHEA:23776"/>
        <dbReference type="ChEBI" id="CHEBI:29991"/>
        <dbReference type="ChEBI" id="CHEBI:30616"/>
        <dbReference type="ChEBI" id="CHEBI:57535"/>
        <dbReference type="ChEBI" id="CHEBI:456216"/>
        <dbReference type="EC" id="2.7.2.4"/>
    </reaction>
</comment>
<keyword evidence="11" id="KW-0220">Diaminopimelate biosynthesis</keyword>
<organism evidence="17 18">
    <name type="scientific">Tissierella simiarum</name>
    <dbReference type="NCBI Taxonomy" id="2841534"/>
    <lineage>
        <taxon>Bacteria</taxon>
        <taxon>Bacillati</taxon>
        <taxon>Bacillota</taxon>
        <taxon>Tissierellia</taxon>
        <taxon>Tissierellales</taxon>
        <taxon>Tissierellaceae</taxon>
        <taxon>Tissierella</taxon>
    </lineage>
</organism>
<dbReference type="PROSITE" id="PS00324">
    <property type="entry name" value="ASPARTOKINASE"/>
    <property type="match status" value="1"/>
</dbReference>
<evidence type="ECO:0000256" key="7">
    <source>
        <dbReference type="ARBA" id="ARBA00022679"/>
    </source>
</evidence>
<dbReference type="CDD" id="cd04246">
    <property type="entry name" value="AAK_AK-DapG-like"/>
    <property type="match status" value="1"/>
</dbReference>
<evidence type="ECO:0000256" key="9">
    <source>
        <dbReference type="ARBA" id="ARBA00022777"/>
    </source>
</evidence>
<dbReference type="RefSeq" id="WP_216516864.1">
    <property type="nucleotide sequence ID" value="NZ_JAHLPM010000002.1"/>
</dbReference>
<comment type="similarity">
    <text evidence="5 14">Belongs to the aspartokinase family.</text>
</comment>
<dbReference type="EC" id="2.7.2.4" evidence="14"/>
<evidence type="ECO:0000256" key="11">
    <source>
        <dbReference type="ARBA" id="ARBA00022915"/>
    </source>
</evidence>
<keyword evidence="8" id="KW-0547">Nucleotide-binding</keyword>